<dbReference type="InterPro" id="IPR007685">
    <property type="entry name" value="RelA_SpoT"/>
</dbReference>
<organism evidence="2 3">
    <name type="scientific">Rhodococcus aetherivorans</name>
    <dbReference type="NCBI Taxonomy" id="191292"/>
    <lineage>
        <taxon>Bacteria</taxon>
        <taxon>Bacillati</taxon>
        <taxon>Actinomycetota</taxon>
        <taxon>Actinomycetes</taxon>
        <taxon>Mycobacteriales</taxon>
        <taxon>Nocardiaceae</taxon>
        <taxon>Rhodococcus</taxon>
    </lineage>
</organism>
<evidence type="ECO:0000259" key="1">
    <source>
        <dbReference type="SMART" id="SM00954"/>
    </source>
</evidence>
<gene>
    <name evidence="2" type="ORF">RAJCM14343_1735</name>
</gene>
<dbReference type="SMART" id="SM00954">
    <property type="entry name" value="RelA_SpoT"/>
    <property type="match status" value="1"/>
</dbReference>
<dbReference type="SUPFAM" id="SSF81301">
    <property type="entry name" value="Nucleotidyltransferase"/>
    <property type="match status" value="1"/>
</dbReference>
<dbReference type="Pfam" id="PF04607">
    <property type="entry name" value="RelA_SpoT"/>
    <property type="match status" value="1"/>
</dbReference>
<dbReference type="InterPro" id="IPR052366">
    <property type="entry name" value="GTP_Pyrophosphokinase"/>
</dbReference>
<proteinExistence type="predicted"/>
<accession>A0ABQ0YIW2</accession>
<evidence type="ECO:0000313" key="2">
    <source>
        <dbReference type="EMBL" id="GES36483.1"/>
    </source>
</evidence>
<protein>
    <submittedName>
        <fullName evidence="2">RelA/SpoT domain protein</fullName>
    </submittedName>
</protein>
<feature type="domain" description="RelA/SpoT" evidence="1">
    <location>
        <begin position="3"/>
        <end position="104"/>
    </location>
</feature>
<dbReference type="Proteomes" id="UP000325466">
    <property type="component" value="Unassembled WGS sequence"/>
</dbReference>
<name>A0ABQ0YIW2_9NOCA</name>
<keyword evidence="3" id="KW-1185">Reference proteome</keyword>
<reference evidence="2 3" key="1">
    <citation type="journal article" date="2018" name="Biodegradation">
        <title>1,4-Dioxane degradation characteristics of Rhodococcus aetherivorans JCM 14343.</title>
        <authorList>
            <person name="Inoue D."/>
            <person name="Tsunoda T."/>
            <person name="Yamamoto N."/>
            <person name="Ike M."/>
            <person name="Sei K."/>
        </authorList>
    </citation>
    <scope>NUCLEOTIDE SEQUENCE [LARGE SCALE GENOMIC DNA]</scope>
    <source>
        <strain evidence="2 3">JCM 14343</strain>
    </source>
</reference>
<sequence>MRTILDKLQREPRMELARMSDIGGCRAVVTTIDDVRRIQDRYQSRAKVRYVRDYIADPKPSGYRAVHLVVEHRDRLIELQLRTKVMHEWAVMVERITVTTGTDVKSGYGAEEVNDWFRAVSEAMAIEEQGLTVDAILAQRIDALRTRAWPHLHGGQHWRKG</sequence>
<dbReference type="Gene3D" id="3.30.460.10">
    <property type="entry name" value="Beta Polymerase, domain 2"/>
    <property type="match status" value="1"/>
</dbReference>
<dbReference type="EMBL" id="BLAH01000067">
    <property type="protein sequence ID" value="GES36483.1"/>
    <property type="molecule type" value="Genomic_DNA"/>
</dbReference>
<dbReference type="InterPro" id="IPR043519">
    <property type="entry name" value="NT_sf"/>
</dbReference>
<dbReference type="PANTHER" id="PTHR47837:SF1">
    <property type="entry name" value="GTP PYROPHOSPHOKINASE YJBM"/>
    <property type="match status" value="1"/>
</dbReference>
<dbReference type="PANTHER" id="PTHR47837">
    <property type="entry name" value="GTP PYROPHOSPHOKINASE YJBM"/>
    <property type="match status" value="1"/>
</dbReference>
<comment type="caution">
    <text evidence="2">The sequence shown here is derived from an EMBL/GenBank/DDBJ whole genome shotgun (WGS) entry which is preliminary data.</text>
</comment>
<evidence type="ECO:0000313" key="3">
    <source>
        <dbReference type="Proteomes" id="UP000325466"/>
    </source>
</evidence>
<dbReference type="CDD" id="cd05399">
    <property type="entry name" value="NT_Rel-Spo_like"/>
    <property type="match status" value="1"/>
</dbReference>